<dbReference type="AlphaFoldDB" id="A0A3E2N9A6"/>
<evidence type="ECO:0000313" key="2">
    <source>
        <dbReference type="Proteomes" id="UP000260680"/>
    </source>
</evidence>
<dbReference type="InterPro" id="IPR013324">
    <property type="entry name" value="RNA_pol_sigma_r3/r4-like"/>
</dbReference>
<reference evidence="1 2" key="1">
    <citation type="submission" date="2018-07" db="EMBL/GenBank/DDBJ databases">
        <title>New species, Clostridium PI-S10-A1B.</title>
        <authorList>
            <person name="Krishna G."/>
            <person name="Summeta K."/>
            <person name="Shikha S."/>
            <person name="Prabhu P.B."/>
            <person name="Suresh K."/>
        </authorList>
    </citation>
    <scope>NUCLEOTIDE SEQUENCE [LARGE SCALE GENOMIC DNA]</scope>
    <source>
        <strain evidence="1 2">PI-S10-A1B</strain>
    </source>
</reference>
<organism evidence="1 2">
    <name type="scientific">Lacrimispora amygdalina</name>
    <dbReference type="NCBI Taxonomy" id="253257"/>
    <lineage>
        <taxon>Bacteria</taxon>
        <taxon>Bacillati</taxon>
        <taxon>Bacillota</taxon>
        <taxon>Clostridia</taxon>
        <taxon>Lachnospirales</taxon>
        <taxon>Lachnospiraceae</taxon>
        <taxon>Lacrimispora</taxon>
    </lineage>
</organism>
<dbReference type="OrthoDB" id="1846554at2"/>
<name>A0A3E2N9A6_9FIRM</name>
<dbReference type="SUPFAM" id="SSF88659">
    <property type="entry name" value="Sigma3 and sigma4 domains of RNA polymerase sigma factors"/>
    <property type="match status" value="1"/>
</dbReference>
<dbReference type="Proteomes" id="UP000260680">
    <property type="component" value="Unassembled WGS sequence"/>
</dbReference>
<dbReference type="RefSeq" id="WP_117418246.1">
    <property type="nucleotide sequence ID" value="NZ_QOHO01000057.1"/>
</dbReference>
<accession>A0A3E2N9A6</accession>
<evidence type="ECO:0000313" key="1">
    <source>
        <dbReference type="EMBL" id="RFZ77583.1"/>
    </source>
</evidence>
<comment type="caution">
    <text evidence="1">The sequence shown here is derived from an EMBL/GenBank/DDBJ whole genome shotgun (WGS) entry which is preliminary data.</text>
</comment>
<dbReference type="EMBL" id="QOHO01000057">
    <property type="protein sequence ID" value="RFZ77583.1"/>
    <property type="molecule type" value="Genomic_DNA"/>
</dbReference>
<gene>
    <name evidence="1" type="ORF">DS742_17355</name>
</gene>
<dbReference type="Gene3D" id="1.10.10.10">
    <property type="entry name" value="Winged helix-like DNA-binding domain superfamily/Winged helix DNA-binding domain"/>
    <property type="match status" value="1"/>
</dbReference>
<proteinExistence type="predicted"/>
<protein>
    <submittedName>
        <fullName evidence="1">Sigma-70 family RNA polymerase sigma factor</fullName>
    </submittedName>
</protein>
<dbReference type="InterPro" id="IPR036388">
    <property type="entry name" value="WH-like_DNA-bd_sf"/>
</dbReference>
<sequence>MWQKNNGQTEAEKLQNRFTAYLLKAVRRQQRDYMIKKNQQTRYELLVEDDTYQAGGWMEKDILDELPLMLQLESAALQYALEQISERERYVFLARGLYGISFNTLGAELGLGYKGVAAVYYRAIRKIKEKMKEAGQNEF</sequence>